<dbReference type="CDD" id="cd04455">
    <property type="entry name" value="S1_NusA"/>
    <property type="match status" value="1"/>
</dbReference>
<dbReference type="PANTHER" id="PTHR22648:SF0">
    <property type="entry name" value="TRANSCRIPTION TERMINATION_ANTITERMINATION PROTEIN NUSA"/>
    <property type="match status" value="1"/>
</dbReference>
<evidence type="ECO:0000256" key="2">
    <source>
        <dbReference type="ARBA" id="ARBA00022490"/>
    </source>
</evidence>
<dbReference type="CDD" id="cd22529">
    <property type="entry name" value="KH-II_NusA_rpt2"/>
    <property type="match status" value="1"/>
</dbReference>
<name>A0A1F5EM56_9BACT</name>
<dbReference type="SMART" id="SM00316">
    <property type="entry name" value="S1"/>
    <property type="match status" value="1"/>
</dbReference>
<dbReference type="SUPFAM" id="SSF54814">
    <property type="entry name" value="Prokaryotic type KH domain (KH-domain type II)"/>
    <property type="match status" value="2"/>
</dbReference>
<dbReference type="InterPro" id="IPR030842">
    <property type="entry name" value="TF_NusA_bacterial"/>
</dbReference>
<comment type="subcellular location">
    <subcellularLocation>
        <location evidence="7">Cytoplasm</location>
    </subcellularLocation>
</comment>
<dbReference type="FunFam" id="3.30.300.20:FF:000005">
    <property type="entry name" value="Transcription termination/antitermination protein NusA"/>
    <property type="match status" value="1"/>
</dbReference>
<dbReference type="GO" id="GO:0006353">
    <property type="term" value="P:DNA-templated transcription termination"/>
    <property type="evidence" value="ECO:0007669"/>
    <property type="project" value="UniProtKB-UniRule"/>
</dbReference>
<comment type="similarity">
    <text evidence="7">Belongs to the NusA family.</text>
</comment>
<dbReference type="InterPro" id="IPR010213">
    <property type="entry name" value="TF_NusA"/>
</dbReference>
<evidence type="ECO:0000313" key="11">
    <source>
        <dbReference type="Proteomes" id="UP000176865"/>
    </source>
</evidence>
<dbReference type="InterPro" id="IPR004087">
    <property type="entry name" value="KH_dom"/>
</dbReference>
<dbReference type="InterPro" id="IPR003029">
    <property type="entry name" value="S1_domain"/>
</dbReference>
<keyword evidence="4 7" id="KW-0694">RNA-binding</keyword>
<evidence type="ECO:0000256" key="1">
    <source>
        <dbReference type="ARBA" id="ARBA00022472"/>
    </source>
</evidence>
<dbReference type="PROSITE" id="PS50126">
    <property type="entry name" value="S1"/>
    <property type="match status" value="1"/>
</dbReference>
<feature type="region of interest" description="Disordered" evidence="8">
    <location>
        <begin position="373"/>
        <end position="417"/>
    </location>
</feature>
<feature type="compositionally biased region" description="Basic and acidic residues" evidence="8">
    <location>
        <begin position="373"/>
        <end position="396"/>
    </location>
</feature>
<dbReference type="STRING" id="1797579.A2996_01580"/>
<comment type="subunit">
    <text evidence="7">Monomer. Binds directly to the core enzyme of the DNA-dependent RNA polymerase and to nascent RNA.</text>
</comment>
<dbReference type="Proteomes" id="UP000176865">
    <property type="component" value="Unassembled WGS sequence"/>
</dbReference>
<accession>A0A1F5EM56</accession>
<protein>
    <recommendedName>
        <fullName evidence="7">Transcription termination/antitermination protein NusA</fullName>
    </recommendedName>
</protein>
<dbReference type="GO" id="GO:0003700">
    <property type="term" value="F:DNA-binding transcription factor activity"/>
    <property type="evidence" value="ECO:0007669"/>
    <property type="project" value="InterPro"/>
</dbReference>
<dbReference type="Pfam" id="PF00575">
    <property type="entry name" value="S1"/>
    <property type="match status" value="1"/>
</dbReference>
<keyword evidence="3 7" id="KW-0889">Transcription antitermination</keyword>
<dbReference type="SUPFAM" id="SSF69705">
    <property type="entry name" value="Transcription factor NusA, N-terminal domain"/>
    <property type="match status" value="1"/>
</dbReference>
<dbReference type="Gene3D" id="3.30.1480.10">
    <property type="entry name" value="NusA, N-terminal domain"/>
    <property type="match status" value="1"/>
</dbReference>
<evidence type="ECO:0000259" key="9">
    <source>
        <dbReference type="PROSITE" id="PS50126"/>
    </source>
</evidence>
<dbReference type="AlphaFoldDB" id="A0A1F5EM56"/>
<dbReference type="NCBIfam" id="TIGR01953">
    <property type="entry name" value="NusA"/>
    <property type="match status" value="1"/>
</dbReference>
<comment type="function">
    <text evidence="7">Participates in both transcription termination and antitermination.</text>
</comment>
<dbReference type="PANTHER" id="PTHR22648">
    <property type="entry name" value="TRANSCRIPTION TERMINATION FACTOR NUSA"/>
    <property type="match status" value="1"/>
</dbReference>
<evidence type="ECO:0000256" key="4">
    <source>
        <dbReference type="ARBA" id="ARBA00022884"/>
    </source>
</evidence>
<dbReference type="PROSITE" id="PS50084">
    <property type="entry name" value="KH_TYPE_1"/>
    <property type="match status" value="1"/>
</dbReference>
<dbReference type="Pfam" id="PF26594">
    <property type="entry name" value="KH_NusA_2nd"/>
    <property type="match status" value="1"/>
</dbReference>
<evidence type="ECO:0000256" key="8">
    <source>
        <dbReference type="SAM" id="MobiDB-lite"/>
    </source>
</evidence>
<feature type="domain" description="S1 motif" evidence="9">
    <location>
        <begin position="164"/>
        <end position="226"/>
    </location>
</feature>
<dbReference type="Pfam" id="PF08529">
    <property type="entry name" value="NusA_N"/>
    <property type="match status" value="1"/>
</dbReference>
<keyword evidence="6 7" id="KW-0804">Transcription</keyword>
<dbReference type="GO" id="GO:0005829">
    <property type="term" value="C:cytosol"/>
    <property type="evidence" value="ECO:0007669"/>
    <property type="project" value="TreeGrafter"/>
</dbReference>
<dbReference type="Pfam" id="PF13184">
    <property type="entry name" value="KH_NusA_1st"/>
    <property type="match status" value="1"/>
</dbReference>
<dbReference type="InterPro" id="IPR013735">
    <property type="entry name" value="TF_NusA_N"/>
</dbReference>
<sequence>MDLKTINAVLDELEQEKGIPREKIIEAIEMALASAYKKEYGKKGQIIRAKSDLNSGKTEFSQVKIVVDESMLKPEIEEGEEEEIVEETEGEDTKVRFNPEQHIMIEDAQRIKKGVALNDEIIFPLEEKDDFGRIAAQTAKQTIIQKIREAEKSSVFKEFGSKEGDIISGTVQRIERGNIFVDLGRATGILPYEEQIRSERYKQGERVRAYLYSVEESPKGVFLKLSRTHPQFLYKLFEIEAPEIASGIVEIKGIVREAGSRSKVAAYSNDEHIDPIGSLVGQRGVRVSTIMSELGGEKIDIIEWSEDPQKYIEDALSPAKIMSIILNEDEKTATVEVSEDQQSLAIGKGGQNVRLAAKLTGWKIDIKGVGGVDLEKRERKQPEETKKVEETPKSEDAETTNTEKVAETTQEIEKTEE</sequence>
<dbReference type="InterPro" id="IPR058582">
    <property type="entry name" value="KH_NusA_2nd"/>
</dbReference>
<dbReference type="HAMAP" id="MF_00945_B">
    <property type="entry name" value="NusA_B"/>
    <property type="match status" value="1"/>
</dbReference>
<evidence type="ECO:0000256" key="6">
    <source>
        <dbReference type="ARBA" id="ARBA00023163"/>
    </source>
</evidence>
<dbReference type="CDD" id="cd02134">
    <property type="entry name" value="KH-II_NusA_rpt1"/>
    <property type="match status" value="1"/>
</dbReference>
<dbReference type="FunFam" id="3.30.300.20:FF:000002">
    <property type="entry name" value="Transcription termination/antitermination protein NusA"/>
    <property type="match status" value="1"/>
</dbReference>
<dbReference type="EMBL" id="MFAB01000026">
    <property type="protein sequence ID" value="OGD68477.1"/>
    <property type="molecule type" value="Genomic_DNA"/>
</dbReference>
<dbReference type="SMART" id="SM00322">
    <property type="entry name" value="KH"/>
    <property type="match status" value="2"/>
</dbReference>
<comment type="caution">
    <text evidence="10">The sequence shown here is derived from an EMBL/GenBank/DDBJ whole genome shotgun (WGS) entry which is preliminary data.</text>
</comment>
<dbReference type="GO" id="GO:0031564">
    <property type="term" value="P:transcription antitermination"/>
    <property type="evidence" value="ECO:0007669"/>
    <property type="project" value="UniProtKB-UniRule"/>
</dbReference>
<dbReference type="InterPro" id="IPR012340">
    <property type="entry name" value="NA-bd_OB-fold"/>
</dbReference>
<organism evidence="10 11">
    <name type="scientific">Candidatus Campbellbacteria bacterium RIFCSPLOWO2_01_FULL_34_15</name>
    <dbReference type="NCBI Taxonomy" id="1797579"/>
    <lineage>
        <taxon>Bacteria</taxon>
        <taxon>Candidatus Campbelliibacteriota</taxon>
    </lineage>
</organism>
<dbReference type="SUPFAM" id="SSF50249">
    <property type="entry name" value="Nucleic acid-binding proteins"/>
    <property type="match status" value="1"/>
</dbReference>
<dbReference type="GO" id="GO:0003723">
    <property type="term" value="F:RNA binding"/>
    <property type="evidence" value="ECO:0007669"/>
    <property type="project" value="UniProtKB-UniRule"/>
</dbReference>
<keyword evidence="5 7" id="KW-0805">Transcription regulation</keyword>
<gene>
    <name evidence="7" type="primary">nusA</name>
    <name evidence="10" type="ORF">A2996_01580</name>
</gene>
<evidence type="ECO:0000256" key="3">
    <source>
        <dbReference type="ARBA" id="ARBA00022814"/>
    </source>
</evidence>
<evidence type="ECO:0000256" key="5">
    <source>
        <dbReference type="ARBA" id="ARBA00023015"/>
    </source>
</evidence>
<keyword evidence="1 7" id="KW-0806">Transcription termination</keyword>
<keyword evidence="2 7" id="KW-0963">Cytoplasm</keyword>
<feature type="compositionally biased region" description="Polar residues" evidence="8">
    <location>
        <begin position="399"/>
        <end position="409"/>
    </location>
</feature>
<dbReference type="Gene3D" id="3.30.300.20">
    <property type="match status" value="2"/>
</dbReference>
<dbReference type="InterPro" id="IPR009019">
    <property type="entry name" value="KH_sf_prok-type"/>
</dbReference>
<dbReference type="Gene3D" id="2.40.50.140">
    <property type="entry name" value="Nucleic acid-binding proteins"/>
    <property type="match status" value="1"/>
</dbReference>
<reference evidence="10 11" key="1">
    <citation type="journal article" date="2016" name="Nat. Commun.">
        <title>Thousands of microbial genomes shed light on interconnected biogeochemical processes in an aquifer system.</title>
        <authorList>
            <person name="Anantharaman K."/>
            <person name="Brown C.T."/>
            <person name="Hug L.A."/>
            <person name="Sharon I."/>
            <person name="Castelle C.J."/>
            <person name="Probst A.J."/>
            <person name="Thomas B.C."/>
            <person name="Singh A."/>
            <person name="Wilkins M.J."/>
            <person name="Karaoz U."/>
            <person name="Brodie E.L."/>
            <person name="Williams K.H."/>
            <person name="Hubbard S.S."/>
            <person name="Banfield J.F."/>
        </authorList>
    </citation>
    <scope>NUCLEOTIDE SEQUENCE [LARGE SCALE GENOMIC DNA]</scope>
</reference>
<dbReference type="InterPro" id="IPR036555">
    <property type="entry name" value="NusA_N_sf"/>
</dbReference>
<evidence type="ECO:0000256" key="7">
    <source>
        <dbReference type="HAMAP-Rule" id="MF_00945"/>
    </source>
</evidence>
<evidence type="ECO:0000313" key="10">
    <source>
        <dbReference type="EMBL" id="OGD68477.1"/>
    </source>
</evidence>
<dbReference type="InterPro" id="IPR025249">
    <property type="entry name" value="TF_NusA_KH_1st"/>
</dbReference>
<dbReference type="InterPro" id="IPR015946">
    <property type="entry name" value="KH_dom-like_a/b"/>
</dbReference>
<proteinExistence type="inferred from homology"/>